<keyword evidence="1" id="KW-0732">Signal</keyword>
<organism evidence="2 4">
    <name type="scientific">Modestobacter muralis</name>
    <dbReference type="NCBI Taxonomy" id="1608614"/>
    <lineage>
        <taxon>Bacteria</taxon>
        <taxon>Bacillati</taxon>
        <taxon>Actinomycetota</taxon>
        <taxon>Actinomycetes</taxon>
        <taxon>Geodermatophilales</taxon>
        <taxon>Geodermatophilaceae</taxon>
        <taxon>Modestobacter</taxon>
    </lineage>
</organism>
<dbReference type="RefSeq" id="WP_163609340.1">
    <property type="nucleotide sequence ID" value="NZ_JAAGWB010000005.1"/>
</dbReference>
<dbReference type="Proteomes" id="UP000468828">
    <property type="component" value="Unassembled WGS sequence"/>
</dbReference>
<evidence type="ECO:0000313" key="3">
    <source>
        <dbReference type="EMBL" id="NEN49639.1"/>
    </source>
</evidence>
<protein>
    <recommendedName>
        <fullName evidence="6">VCBS repeat-containing protein</fullName>
    </recommendedName>
</protein>
<evidence type="ECO:0000256" key="1">
    <source>
        <dbReference type="SAM" id="SignalP"/>
    </source>
</evidence>
<sequence length="250" mass="25511">MARHRAAAIALAAGALVLAAGPASAETTQPTATAATDTITVPDDFVRTLSDTRATGHYALQGTGLRLWTGGTTSTDKVAEYVAAGIPLADAGEPALQFTNTTNGGVPGAQLVVDFDADGTADGILVGESLYGNDWWLNNGAKQFVKDAAPSHTSGSGSDNHGTLDQWRAAFPSAQVTAFGFSLGSGVKGDGVLDAIDFAGVRHTFAAPVVLTSKEQCKKGGWATSTRPVFADQGTCVSSFTGTKRPVPAI</sequence>
<feature type="chain" id="PRO_5036186045" description="VCBS repeat-containing protein" evidence="1">
    <location>
        <begin position="26"/>
        <end position="250"/>
    </location>
</feature>
<evidence type="ECO:0008006" key="6">
    <source>
        <dbReference type="Google" id="ProtNLM"/>
    </source>
</evidence>
<evidence type="ECO:0000313" key="4">
    <source>
        <dbReference type="Proteomes" id="UP000468828"/>
    </source>
</evidence>
<proteinExistence type="predicted"/>
<accession>A0A6P0EMU9</accession>
<feature type="signal peptide" evidence="1">
    <location>
        <begin position="1"/>
        <end position="25"/>
    </location>
</feature>
<keyword evidence="4" id="KW-1185">Reference proteome</keyword>
<gene>
    <name evidence="3" type="ORF">G3R41_01615</name>
    <name evidence="2" type="ORF">GCU67_01615</name>
</gene>
<comment type="caution">
    <text evidence="2">The sequence shown here is derived from an EMBL/GenBank/DDBJ whole genome shotgun (WGS) entry which is preliminary data.</text>
</comment>
<name>A0A6P0EMU9_9ACTN</name>
<dbReference type="AlphaFoldDB" id="A0A6P0EMU9"/>
<dbReference type="Proteomes" id="UP000471152">
    <property type="component" value="Unassembled WGS sequence"/>
</dbReference>
<reference evidence="2 4" key="1">
    <citation type="submission" date="2020-01" db="EMBL/GenBank/DDBJ databases">
        <title>the WGS Modestobacter muralis CPCC 204518.</title>
        <authorList>
            <person name="Jiang Z."/>
        </authorList>
    </citation>
    <scope>NUCLEOTIDE SEQUENCE [LARGE SCALE GENOMIC DNA]</scope>
    <source>
        <strain evidence="2 4">DSM 100205</strain>
    </source>
</reference>
<dbReference type="EMBL" id="JAAGWH010000005">
    <property type="protein sequence ID" value="NEK92872.1"/>
    <property type="molecule type" value="Genomic_DNA"/>
</dbReference>
<reference evidence="3 5" key="2">
    <citation type="submission" date="2020-02" db="EMBL/GenBank/DDBJ databases">
        <title>The WGS of Modestobacter muralis DSM 100205.</title>
        <authorList>
            <person name="Jiang Z."/>
        </authorList>
    </citation>
    <scope>NUCLEOTIDE SEQUENCE [LARGE SCALE GENOMIC DNA]</scope>
    <source>
        <strain evidence="3 5">DSM 100205</strain>
    </source>
</reference>
<evidence type="ECO:0000313" key="5">
    <source>
        <dbReference type="Proteomes" id="UP000471152"/>
    </source>
</evidence>
<dbReference type="EMBL" id="JAAGWB010000005">
    <property type="protein sequence ID" value="NEN49639.1"/>
    <property type="molecule type" value="Genomic_DNA"/>
</dbReference>
<evidence type="ECO:0000313" key="2">
    <source>
        <dbReference type="EMBL" id="NEK92872.1"/>
    </source>
</evidence>